<feature type="region of interest" description="Disordered" evidence="1">
    <location>
        <begin position="50"/>
        <end position="153"/>
    </location>
</feature>
<feature type="compositionally biased region" description="Polar residues" evidence="1">
    <location>
        <begin position="193"/>
        <end position="231"/>
    </location>
</feature>
<feature type="compositionally biased region" description="Polar residues" evidence="1">
    <location>
        <begin position="121"/>
        <end position="132"/>
    </location>
</feature>
<protein>
    <submittedName>
        <fullName evidence="2">Uncharacterized protein</fullName>
    </submittedName>
</protein>
<feature type="region of interest" description="Disordered" evidence="1">
    <location>
        <begin position="169"/>
        <end position="243"/>
    </location>
</feature>
<organism evidence="2 3">
    <name type="scientific">Coprinellus micaceus</name>
    <name type="common">Glistening ink-cap mushroom</name>
    <name type="synonym">Coprinus micaceus</name>
    <dbReference type="NCBI Taxonomy" id="71717"/>
    <lineage>
        <taxon>Eukaryota</taxon>
        <taxon>Fungi</taxon>
        <taxon>Dikarya</taxon>
        <taxon>Basidiomycota</taxon>
        <taxon>Agaricomycotina</taxon>
        <taxon>Agaricomycetes</taxon>
        <taxon>Agaricomycetidae</taxon>
        <taxon>Agaricales</taxon>
        <taxon>Agaricineae</taxon>
        <taxon>Psathyrellaceae</taxon>
        <taxon>Coprinellus</taxon>
    </lineage>
</organism>
<comment type="caution">
    <text evidence="2">The sequence shown here is derived from an EMBL/GenBank/DDBJ whole genome shotgun (WGS) entry which is preliminary data.</text>
</comment>
<gene>
    <name evidence="2" type="ORF">FA13DRAFT_1472740</name>
</gene>
<dbReference type="AlphaFoldDB" id="A0A4Y7SLL5"/>
<evidence type="ECO:0000313" key="2">
    <source>
        <dbReference type="EMBL" id="TEB22783.1"/>
    </source>
</evidence>
<keyword evidence="3" id="KW-1185">Reference proteome</keyword>
<reference evidence="2 3" key="1">
    <citation type="journal article" date="2019" name="Nat. Ecol. Evol.">
        <title>Megaphylogeny resolves global patterns of mushroom evolution.</title>
        <authorList>
            <person name="Varga T."/>
            <person name="Krizsan K."/>
            <person name="Foldi C."/>
            <person name="Dima B."/>
            <person name="Sanchez-Garcia M."/>
            <person name="Sanchez-Ramirez S."/>
            <person name="Szollosi G.J."/>
            <person name="Szarkandi J.G."/>
            <person name="Papp V."/>
            <person name="Albert L."/>
            <person name="Andreopoulos W."/>
            <person name="Angelini C."/>
            <person name="Antonin V."/>
            <person name="Barry K.W."/>
            <person name="Bougher N.L."/>
            <person name="Buchanan P."/>
            <person name="Buyck B."/>
            <person name="Bense V."/>
            <person name="Catcheside P."/>
            <person name="Chovatia M."/>
            <person name="Cooper J."/>
            <person name="Damon W."/>
            <person name="Desjardin D."/>
            <person name="Finy P."/>
            <person name="Geml J."/>
            <person name="Haridas S."/>
            <person name="Hughes K."/>
            <person name="Justo A."/>
            <person name="Karasinski D."/>
            <person name="Kautmanova I."/>
            <person name="Kiss B."/>
            <person name="Kocsube S."/>
            <person name="Kotiranta H."/>
            <person name="LaButti K.M."/>
            <person name="Lechner B.E."/>
            <person name="Liimatainen K."/>
            <person name="Lipzen A."/>
            <person name="Lukacs Z."/>
            <person name="Mihaltcheva S."/>
            <person name="Morgado L.N."/>
            <person name="Niskanen T."/>
            <person name="Noordeloos M.E."/>
            <person name="Ohm R.A."/>
            <person name="Ortiz-Santana B."/>
            <person name="Ovrebo C."/>
            <person name="Racz N."/>
            <person name="Riley R."/>
            <person name="Savchenko A."/>
            <person name="Shiryaev A."/>
            <person name="Soop K."/>
            <person name="Spirin V."/>
            <person name="Szebenyi C."/>
            <person name="Tomsovsky M."/>
            <person name="Tulloss R.E."/>
            <person name="Uehling J."/>
            <person name="Grigoriev I.V."/>
            <person name="Vagvolgyi C."/>
            <person name="Papp T."/>
            <person name="Martin F.M."/>
            <person name="Miettinen O."/>
            <person name="Hibbett D.S."/>
            <person name="Nagy L.G."/>
        </authorList>
    </citation>
    <scope>NUCLEOTIDE SEQUENCE [LARGE SCALE GENOMIC DNA]</scope>
    <source>
        <strain evidence="2 3">FP101781</strain>
    </source>
</reference>
<dbReference type="EMBL" id="QPFP01000086">
    <property type="protein sequence ID" value="TEB22783.1"/>
    <property type="molecule type" value="Genomic_DNA"/>
</dbReference>
<feature type="compositionally biased region" description="Polar residues" evidence="1">
    <location>
        <begin position="89"/>
        <end position="99"/>
    </location>
</feature>
<sequence length="347" mass="38443">MIERSPQPQSDPLLLAGDSFLGECFWPSDVRQPSRFDEETNYDFNALPATFQFDPDPQGLSQTSWGKDSICSGNGGLPEHLIPIPQDPLTPSSTTSHVELNSIPIRQPIPIRKRKLDDLTSRSSTPGSSKVQSPHEPPRKKRNPYETEALQALPQGGFVPVQSQVDYHAAPNPWLPQPTPARGSMRPTPRAPSHQTMNPPFDHQLSSSHPQSQDGFPNGYQDPSNVLNSYPSFPPAEEGSQSQTYQLPLDVARPSSGHLGTAGPFSQVVSSCPPSHSGLEADPARNRFINLAMRTAMEIFRYPWCRTNPPWNKLQQMARSEATWNAWTRILPPEHTYPGPPMSSQAF</sequence>
<proteinExistence type="predicted"/>
<evidence type="ECO:0000313" key="3">
    <source>
        <dbReference type="Proteomes" id="UP000298030"/>
    </source>
</evidence>
<name>A0A4Y7SLL5_COPMI</name>
<evidence type="ECO:0000256" key="1">
    <source>
        <dbReference type="SAM" id="MobiDB-lite"/>
    </source>
</evidence>
<accession>A0A4Y7SLL5</accession>
<dbReference type="Proteomes" id="UP000298030">
    <property type="component" value="Unassembled WGS sequence"/>
</dbReference>